<feature type="non-terminal residue" evidence="2">
    <location>
        <position position="1"/>
    </location>
</feature>
<dbReference type="Proteomes" id="UP000789396">
    <property type="component" value="Unassembled WGS sequence"/>
</dbReference>
<feature type="coiled-coil region" evidence="1">
    <location>
        <begin position="64"/>
        <end position="91"/>
    </location>
</feature>
<protein>
    <submittedName>
        <fullName evidence="2">11186_t:CDS:1</fullName>
    </submittedName>
</protein>
<evidence type="ECO:0000313" key="3">
    <source>
        <dbReference type="Proteomes" id="UP000789396"/>
    </source>
</evidence>
<keyword evidence="1" id="KW-0175">Coiled coil</keyword>
<dbReference type="AlphaFoldDB" id="A0A9N9EC32"/>
<comment type="caution">
    <text evidence="2">The sequence shown here is derived from an EMBL/GenBank/DDBJ whole genome shotgun (WGS) entry which is preliminary data.</text>
</comment>
<proteinExistence type="predicted"/>
<name>A0A9N9EC32_9GLOM</name>
<sequence length="103" mass="11937">RKLDKEKFTAIHVHQQYNIPNRGQDNGIISHNVSSNKRKAIVIHSEGSSESEHEESSKIDKLEYQEWLLALKEHELALRECEAKVHSVELANLEKEQRLKPTN</sequence>
<evidence type="ECO:0000256" key="1">
    <source>
        <dbReference type="SAM" id="Coils"/>
    </source>
</evidence>
<evidence type="ECO:0000313" key="2">
    <source>
        <dbReference type="EMBL" id="CAG8672428.1"/>
    </source>
</evidence>
<organism evidence="2 3">
    <name type="scientific">Racocetra fulgida</name>
    <dbReference type="NCBI Taxonomy" id="60492"/>
    <lineage>
        <taxon>Eukaryota</taxon>
        <taxon>Fungi</taxon>
        <taxon>Fungi incertae sedis</taxon>
        <taxon>Mucoromycota</taxon>
        <taxon>Glomeromycotina</taxon>
        <taxon>Glomeromycetes</taxon>
        <taxon>Diversisporales</taxon>
        <taxon>Gigasporaceae</taxon>
        <taxon>Racocetra</taxon>
    </lineage>
</organism>
<dbReference type="EMBL" id="CAJVPZ010016310">
    <property type="protein sequence ID" value="CAG8672428.1"/>
    <property type="molecule type" value="Genomic_DNA"/>
</dbReference>
<gene>
    <name evidence="2" type="ORF">RFULGI_LOCUS9282</name>
</gene>
<accession>A0A9N9EC32</accession>
<reference evidence="2" key="1">
    <citation type="submission" date="2021-06" db="EMBL/GenBank/DDBJ databases">
        <authorList>
            <person name="Kallberg Y."/>
            <person name="Tangrot J."/>
            <person name="Rosling A."/>
        </authorList>
    </citation>
    <scope>NUCLEOTIDE SEQUENCE</scope>
    <source>
        <strain evidence="2">IN212</strain>
    </source>
</reference>
<keyword evidence="3" id="KW-1185">Reference proteome</keyword>
<dbReference type="OrthoDB" id="2446570at2759"/>